<name>A0A1Y1UPH6_9TREE</name>
<evidence type="ECO:0000256" key="2">
    <source>
        <dbReference type="SAM" id="MobiDB-lite"/>
    </source>
</evidence>
<feature type="region of interest" description="Disordered" evidence="2">
    <location>
        <begin position="1"/>
        <end position="42"/>
    </location>
</feature>
<dbReference type="GO" id="GO:0003676">
    <property type="term" value="F:nucleic acid binding"/>
    <property type="evidence" value="ECO:0007669"/>
    <property type="project" value="InterPro"/>
</dbReference>
<dbReference type="SMART" id="SM00361">
    <property type="entry name" value="RRM_1"/>
    <property type="match status" value="1"/>
</dbReference>
<dbReference type="GO" id="GO:0004842">
    <property type="term" value="F:ubiquitin-protein transferase activity"/>
    <property type="evidence" value="ECO:0007669"/>
    <property type="project" value="InterPro"/>
</dbReference>
<dbReference type="Pfam" id="PF14570">
    <property type="entry name" value="zf-RING_4"/>
    <property type="match status" value="1"/>
</dbReference>
<dbReference type="Gene3D" id="3.30.40.10">
    <property type="entry name" value="Zinc/RING finger domain, C3HC4 (zinc finger)"/>
    <property type="match status" value="1"/>
</dbReference>
<organism evidence="4 5">
    <name type="scientific">Kockovaella imperatae</name>
    <dbReference type="NCBI Taxonomy" id="4999"/>
    <lineage>
        <taxon>Eukaryota</taxon>
        <taxon>Fungi</taxon>
        <taxon>Dikarya</taxon>
        <taxon>Basidiomycota</taxon>
        <taxon>Agaricomycotina</taxon>
        <taxon>Tremellomycetes</taxon>
        <taxon>Tremellales</taxon>
        <taxon>Cuniculitremaceae</taxon>
        <taxon>Kockovaella</taxon>
    </lineage>
</organism>
<dbReference type="InParanoid" id="A0A1Y1UPH6"/>
<sequence>MPSSSIHPLPVNPTTGQQPLASLGGVRVSSTSGNVASGSVGGVSRDTLKGLQDVVWSDDEDDPDCLLCAEPLDLSDLNFKPCQCGMQICQFCYNKLLGSDARCPGCRRPYDAKAVVFQPVDWDEVKRAKEKKTRRAKTIKQLTSMGRRHLLNVRIVMKNTVYVVGMKLPAPGDESIPILRSGDYFGQYGKISRIYLRDRTTLSSTAVHTLTPDDPSTSTGIYIVYVRREDAARAISALDGIAAPQGPPGRTLKATYATCRYCDAFLKGQKCDNPSCQNLHEWGGDSDCFTKDDMEIALTRPAEYDARQQEARARASSLSKTAPISKPATLEDVIASGLPNSAGWAKGAVARPVANGKMTAAAPIGSSRPVKTPSVALSLNNNAAFPLPTPSPVNPAPKDKRSKASSTKMARGKSSDSTQSGNTSSAHTSPKRKNLPLAPTALTNQITPIPLPNSKAGPPPGLLRPALDTQGDSQLPDDLQDGSVSAESEAGPSSSSPAPQTPSRLTDGPPLPPPLTSDPICIHSPYEEPRMFPFPASDPAFEFVLSIDEETQRQAQEFDYTPSAFGKTLFGLAQLGILAPDVLDPSPPPRTEINGVSGLFSPFDASSEGNAQHPDSTLPGLPVDPRYRGIRVHSLSVWERMTGLEKRACGAKAVCPVSGRVIDLTMVWVHK</sequence>
<dbReference type="FunCoup" id="A0A1Y1UPH6">
    <property type="interactions" value="117"/>
</dbReference>
<dbReference type="Gene3D" id="3.30.70.330">
    <property type="match status" value="1"/>
</dbReference>
<dbReference type="GO" id="GO:0008270">
    <property type="term" value="F:zinc ion binding"/>
    <property type="evidence" value="ECO:0007669"/>
    <property type="project" value="UniProtKB-KW"/>
</dbReference>
<dbReference type="PANTHER" id="PTHR12603">
    <property type="entry name" value="CCR4-NOT TRANSCRIPTION COMPLEX RELATED"/>
    <property type="match status" value="1"/>
</dbReference>
<keyword evidence="1" id="KW-0862">Zinc</keyword>
<feature type="compositionally biased region" description="Low complexity" evidence="2">
    <location>
        <begin position="482"/>
        <end position="508"/>
    </location>
</feature>
<proteinExistence type="predicted"/>
<dbReference type="Proteomes" id="UP000193218">
    <property type="component" value="Unassembled WGS sequence"/>
</dbReference>
<dbReference type="PANTHER" id="PTHR12603:SF0">
    <property type="entry name" value="CCR4-NOT TRANSCRIPTION COMPLEX SUBUNIT 4"/>
    <property type="match status" value="1"/>
</dbReference>
<dbReference type="InterPro" id="IPR039515">
    <property type="entry name" value="NOT4_mRING-HC-C4C4"/>
</dbReference>
<dbReference type="STRING" id="4999.A0A1Y1UPH6"/>
<evidence type="ECO:0000313" key="4">
    <source>
        <dbReference type="EMBL" id="ORX39960.1"/>
    </source>
</evidence>
<feature type="compositionally biased region" description="Polar residues" evidence="2">
    <location>
        <begin position="1"/>
        <end position="20"/>
    </location>
</feature>
<comment type="caution">
    <text evidence="4">The sequence shown here is derived from an EMBL/GenBank/DDBJ whole genome shotgun (WGS) entry which is preliminary data.</text>
</comment>
<keyword evidence="5" id="KW-1185">Reference proteome</keyword>
<dbReference type="AlphaFoldDB" id="A0A1Y1UPH6"/>
<dbReference type="InterPro" id="IPR013083">
    <property type="entry name" value="Znf_RING/FYVE/PHD"/>
</dbReference>
<dbReference type="OrthoDB" id="1923159at2759"/>
<dbReference type="InterPro" id="IPR001841">
    <property type="entry name" value="Znf_RING"/>
</dbReference>
<feature type="compositionally biased region" description="Low complexity" evidence="2">
    <location>
        <begin position="28"/>
        <end position="42"/>
    </location>
</feature>
<keyword evidence="1" id="KW-0863">Zinc-finger</keyword>
<dbReference type="InterPro" id="IPR012677">
    <property type="entry name" value="Nucleotide-bd_a/b_plait_sf"/>
</dbReference>
<dbReference type="PROSITE" id="PS50089">
    <property type="entry name" value="ZF_RING_2"/>
    <property type="match status" value="1"/>
</dbReference>
<feature type="domain" description="RING-type" evidence="3">
    <location>
        <begin position="65"/>
        <end position="107"/>
    </location>
</feature>
<reference evidence="4 5" key="1">
    <citation type="submission" date="2017-03" db="EMBL/GenBank/DDBJ databases">
        <title>Widespread Adenine N6-methylation of Active Genes in Fungi.</title>
        <authorList>
            <consortium name="DOE Joint Genome Institute"/>
            <person name="Mondo S.J."/>
            <person name="Dannebaum R.O."/>
            <person name="Kuo R.C."/>
            <person name="Louie K.B."/>
            <person name="Bewick A.J."/>
            <person name="Labutti K."/>
            <person name="Haridas S."/>
            <person name="Kuo A."/>
            <person name="Salamov A."/>
            <person name="Ahrendt S.R."/>
            <person name="Lau R."/>
            <person name="Bowen B.P."/>
            <person name="Lipzen A."/>
            <person name="Sullivan W."/>
            <person name="Andreopoulos W.B."/>
            <person name="Clum A."/>
            <person name="Lindquist E."/>
            <person name="Daum C."/>
            <person name="Northen T.R."/>
            <person name="Ramamoorthy G."/>
            <person name="Schmitz R.J."/>
            <person name="Gryganskyi A."/>
            <person name="Culley D."/>
            <person name="Magnuson J."/>
            <person name="James T.Y."/>
            <person name="O'Malley M.A."/>
            <person name="Stajich J.E."/>
            <person name="Spatafora J.W."/>
            <person name="Visel A."/>
            <person name="Grigoriev I.V."/>
        </authorList>
    </citation>
    <scope>NUCLEOTIDE SEQUENCE [LARGE SCALE GENOMIC DNA]</scope>
    <source>
        <strain evidence="4 5">NRRL Y-17943</strain>
    </source>
</reference>
<dbReference type="EMBL" id="NBSH01000002">
    <property type="protein sequence ID" value="ORX39960.1"/>
    <property type="molecule type" value="Genomic_DNA"/>
</dbReference>
<keyword evidence="1" id="KW-0479">Metal-binding</keyword>
<dbReference type="CDD" id="cd16618">
    <property type="entry name" value="mRING-HC-C4C4_CNOT4"/>
    <property type="match status" value="1"/>
</dbReference>
<dbReference type="GO" id="GO:0030014">
    <property type="term" value="C:CCR4-NOT complex"/>
    <property type="evidence" value="ECO:0007669"/>
    <property type="project" value="InterPro"/>
</dbReference>
<evidence type="ECO:0000313" key="5">
    <source>
        <dbReference type="Proteomes" id="UP000193218"/>
    </source>
</evidence>
<feature type="compositionally biased region" description="Low complexity" evidence="2">
    <location>
        <begin position="415"/>
        <end position="425"/>
    </location>
</feature>
<dbReference type="GeneID" id="33554077"/>
<accession>A0A1Y1UPH6</accession>
<dbReference type="InterPro" id="IPR003954">
    <property type="entry name" value="RRM_euk-type"/>
</dbReference>
<dbReference type="RefSeq" id="XP_021873745.1">
    <property type="nucleotide sequence ID" value="XM_022012269.1"/>
</dbReference>
<protein>
    <recommendedName>
        <fullName evidence="3">RING-type domain-containing protein</fullName>
    </recommendedName>
</protein>
<evidence type="ECO:0000256" key="1">
    <source>
        <dbReference type="PROSITE-ProRule" id="PRU00175"/>
    </source>
</evidence>
<dbReference type="GO" id="GO:0016567">
    <property type="term" value="P:protein ubiquitination"/>
    <property type="evidence" value="ECO:0007669"/>
    <property type="project" value="TreeGrafter"/>
</dbReference>
<feature type="region of interest" description="Disordered" evidence="2">
    <location>
        <begin position="383"/>
        <end position="524"/>
    </location>
</feature>
<dbReference type="InterPro" id="IPR039780">
    <property type="entry name" value="Mot2"/>
</dbReference>
<evidence type="ECO:0000259" key="3">
    <source>
        <dbReference type="PROSITE" id="PS50089"/>
    </source>
</evidence>
<gene>
    <name evidence="4" type="ORF">BD324DRAFT_246136</name>
</gene>
<dbReference type="SUPFAM" id="SSF57850">
    <property type="entry name" value="RING/U-box"/>
    <property type="match status" value="1"/>
</dbReference>